<name>A0ABU2SQ52_9ACTN</name>
<dbReference type="Proteomes" id="UP001180531">
    <property type="component" value="Unassembled WGS sequence"/>
</dbReference>
<gene>
    <name evidence="2" type="ORF">RM609_13320</name>
</gene>
<dbReference type="EMBL" id="JAVRFI010000006">
    <property type="protein sequence ID" value="MDT0450044.1"/>
    <property type="molecule type" value="Genomic_DNA"/>
</dbReference>
<comment type="caution">
    <text evidence="2">The sequence shown here is derived from an EMBL/GenBank/DDBJ whole genome shotgun (WGS) entry which is preliminary data.</text>
</comment>
<feature type="region of interest" description="Disordered" evidence="1">
    <location>
        <begin position="1"/>
        <end position="44"/>
    </location>
</feature>
<dbReference type="RefSeq" id="WP_311610659.1">
    <property type="nucleotide sequence ID" value="NZ_JAVRFI010000006.1"/>
</dbReference>
<dbReference type="SUPFAM" id="SSF46785">
    <property type="entry name" value="Winged helix' DNA-binding domain"/>
    <property type="match status" value="1"/>
</dbReference>
<protein>
    <submittedName>
        <fullName evidence="2">DUF742 domain-containing protein</fullName>
    </submittedName>
</protein>
<evidence type="ECO:0000313" key="2">
    <source>
        <dbReference type="EMBL" id="MDT0450044.1"/>
    </source>
</evidence>
<evidence type="ECO:0000256" key="1">
    <source>
        <dbReference type="SAM" id="MobiDB-lite"/>
    </source>
</evidence>
<dbReference type="InterPro" id="IPR036390">
    <property type="entry name" value="WH_DNA-bd_sf"/>
</dbReference>
<keyword evidence="3" id="KW-1185">Reference proteome</keyword>
<organism evidence="2 3">
    <name type="scientific">Streptomyces hesseae</name>
    <dbReference type="NCBI Taxonomy" id="3075519"/>
    <lineage>
        <taxon>Bacteria</taxon>
        <taxon>Bacillati</taxon>
        <taxon>Actinomycetota</taxon>
        <taxon>Actinomycetes</taxon>
        <taxon>Kitasatosporales</taxon>
        <taxon>Streptomycetaceae</taxon>
        <taxon>Streptomyces</taxon>
    </lineage>
</organism>
<evidence type="ECO:0000313" key="3">
    <source>
        <dbReference type="Proteomes" id="UP001180531"/>
    </source>
</evidence>
<reference evidence="2" key="1">
    <citation type="submission" date="2024-05" db="EMBL/GenBank/DDBJ databases">
        <title>30 novel species of actinomycetes from the DSMZ collection.</title>
        <authorList>
            <person name="Nouioui I."/>
        </authorList>
    </citation>
    <scope>NUCLEOTIDE SEQUENCE</scope>
    <source>
        <strain evidence="2">DSM 40473</strain>
    </source>
</reference>
<dbReference type="Pfam" id="PF05331">
    <property type="entry name" value="DUF742"/>
    <property type="match status" value="1"/>
</dbReference>
<dbReference type="PANTHER" id="PTHR36221:SF1">
    <property type="entry name" value="DUF742 DOMAIN-CONTAINING PROTEIN"/>
    <property type="match status" value="1"/>
</dbReference>
<sequence>MTEDPTAFPRQTPSGPTAGTTGRWGPAARPGAAPGGEHTAQWYDDAAGPVVRPYTMTRGRTKAPAEGRLDLIALVVAEEFLLAHPGGAYAIADRTLSPEHLDIADLARREPHSIAELAATLDLPVGVVRVLVGDLIDAGYVRVSRPVPPAELPDAGVLREVIDGLRAL</sequence>
<feature type="compositionally biased region" description="Polar residues" evidence="1">
    <location>
        <begin position="9"/>
        <end position="20"/>
    </location>
</feature>
<accession>A0ABU2SQ52</accession>
<feature type="compositionally biased region" description="Low complexity" evidence="1">
    <location>
        <begin position="25"/>
        <end position="36"/>
    </location>
</feature>
<proteinExistence type="predicted"/>
<dbReference type="InterPro" id="IPR007995">
    <property type="entry name" value="DUF742"/>
</dbReference>
<dbReference type="PANTHER" id="PTHR36221">
    <property type="entry name" value="DUF742 DOMAIN-CONTAINING PROTEIN"/>
    <property type="match status" value="1"/>
</dbReference>